<keyword evidence="1" id="KW-0812">Transmembrane</keyword>
<proteinExistence type="predicted"/>
<sequence length="67" mass="7213">MEKLSASNHVYSTLVALAITAVAILFNPGIPWFAWVGAFLLLFFVAELVSLFIKTGGAEGKKKKTQG</sequence>
<feature type="transmembrane region" description="Helical" evidence="1">
    <location>
        <begin position="32"/>
        <end position="53"/>
    </location>
</feature>
<evidence type="ECO:0000313" key="2">
    <source>
        <dbReference type="EMBL" id="PZP88461.1"/>
    </source>
</evidence>
<evidence type="ECO:0000313" key="3">
    <source>
        <dbReference type="Proteomes" id="UP000248606"/>
    </source>
</evidence>
<keyword evidence="1" id="KW-0472">Membrane</keyword>
<accession>A0A2W5I8N9</accession>
<keyword evidence="1" id="KW-1133">Transmembrane helix</keyword>
<reference evidence="2 3" key="1">
    <citation type="submission" date="2017-08" db="EMBL/GenBank/DDBJ databases">
        <title>Infants hospitalized years apart are colonized by the same room-sourced microbial strains.</title>
        <authorList>
            <person name="Brooks B."/>
            <person name="Olm M.R."/>
            <person name="Firek B.A."/>
            <person name="Baker R."/>
            <person name="Thomas B.C."/>
            <person name="Morowitz M.J."/>
            <person name="Banfield J.F."/>
        </authorList>
    </citation>
    <scope>NUCLEOTIDE SEQUENCE [LARGE SCALE GENOMIC DNA]</scope>
    <source>
        <strain evidence="2">S2_006_000_R1_57</strain>
    </source>
</reference>
<organism evidence="2 3">
    <name type="scientific">Lawsonella clevelandensis</name>
    <dbReference type="NCBI Taxonomy" id="1528099"/>
    <lineage>
        <taxon>Bacteria</taxon>
        <taxon>Bacillati</taxon>
        <taxon>Actinomycetota</taxon>
        <taxon>Actinomycetes</taxon>
        <taxon>Mycobacteriales</taxon>
        <taxon>Lawsonellaceae</taxon>
        <taxon>Lawsonella</taxon>
    </lineage>
</organism>
<feature type="transmembrane region" description="Helical" evidence="1">
    <location>
        <begin position="9"/>
        <end position="26"/>
    </location>
</feature>
<dbReference type="RefSeq" id="WP_290598855.1">
    <property type="nucleotide sequence ID" value="NZ_CAKZIO010000015.1"/>
</dbReference>
<gene>
    <name evidence="2" type="ORF">DI579_06225</name>
</gene>
<protein>
    <submittedName>
        <fullName evidence="2">Uncharacterized protein</fullName>
    </submittedName>
</protein>
<name>A0A2W5I8N9_9ACTN</name>
<dbReference type="Proteomes" id="UP000248606">
    <property type="component" value="Unassembled WGS sequence"/>
</dbReference>
<comment type="caution">
    <text evidence="2">The sequence shown here is derived from an EMBL/GenBank/DDBJ whole genome shotgun (WGS) entry which is preliminary data.</text>
</comment>
<dbReference type="AlphaFoldDB" id="A0A2W5I8N9"/>
<evidence type="ECO:0000256" key="1">
    <source>
        <dbReference type="SAM" id="Phobius"/>
    </source>
</evidence>
<dbReference type="EMBL" id="QFOZ01000011">
    <property type="protein sequence ID" value="PZP88461.1"/>
    <property type="molecule type" value="Genomic_DNA"/>
</dbReference>